<accession>A0A1R4KB37</accession>
<protein>
    <submittedName>
        <fullName evidence="4">Possible membrane protein</fullName>
    </submittedName>
</protein>
<proteinExistence type="predicted"/>
<dbReference type="OrthoDB" id="129343at2"/>
<dbReference type="InterPro" id="IPR037401">
    <property type="entry name" value="SnoaL-like"/>
</dbReference>
<keyword evidence="2" id="KW-0732">Signal</keyword>
<dbReference type="AlphaFoldDB" id="A0A1R4KB37"/>
<evidence type="ECO:0000313" key="4">
    <source>
        <dbReference type="EMBL" id="SJN41526.1"/>
    </source>
</evidence>
<evidence type="ECO:0000256" key="2">
    <source>
        <dbReference type="SAM" id="SignalP"/>
    </source>
</evidence>
<feature type="domain" description="SnoaL-like" evidence="3">
    <location>
        <begin position="190"/>
        <end position="287"/>
    </location>
</feature>
<feature type="domain" description="SnoaL-like" evidence="3">
    <location>
        <begin position="51"/>
        <end position="149"/>
    </location>
</feature>
<feature type="region of interest" description="Disordered" evidence="1">
    <location>
        <begin position="160"/>
        <end position="183"/>
    </location>
</feature>
<keyword evidence="5" id="KW-1185">Reference proteome</keyword>
<sequence>MTRTTTAALIAAGLLTLAGCSASGAGTATTSSAPEGAGEASEQTTANAELVTDFVTQAFVDRDYRAAAERYLDDDYIQHSPAVPGGADGFVEGIGSYLDSVPELRVDIARVVAEGELVLVQSHMVPGPGARGSAVMDIFRVSDGRIAEHWDAVQEVPEDSANGHTMVDGTTERTATTDEQRERNRSNALAFLDTAFNDAEFAAAVDRYVGEPYIQHNPLVADGGDAFVEAFAGATPSSGEDATVFPRTIAQDDLVAVQTFTPSGTGMAGSGSIDIFRFDADGLIVEHWDAVQEYPAETASGLTVWDDER</sequence>
<evidence type="ECO:0000313" key="5">
    <source>
        <dbReference type="Proteomes" id="UP000196778"/>
    </source>
</evidence>
<dbReference type="RefSeq" id="WP_087138539.1">
    <property type="nucleotide sequence ID" value="NZ_FUKR01000073.1"/>
</dbReference>
<dbReference type="PANTHER" id="PTHR38436:SF1">
    <property type="entry name" value="ESTER CYCLASE"/>
    <property type="match status" value="1"/>
</dbReference>
<gene>
    <name evidence="4" type="ORF">FM119_12690</name>
</gene>
<organism evidence="4 5">
    <name type="scientific">Mycetocola reblochoni REB411</name>
    <dbReference type="NCBI Taxonomy" id="1255698"/>
    <lineage>
        <taxon>Bacteria</taxon>
        <taxon>Bacillati</taxon>
        <taxon>Actinomycetota</taxon>
        <taxon>Actinomycetes</taxon>
        <taxon>Micrococcales</taxon>
        <taxon>Microbacteriaceae</taxon>
        <taxon>Mycetocola</taxon>
    </lineage>
</organism>
<feature type="signal peptide" evidence="2">
    <location>
        <begin position="1"/>
        <end position="24"/>
    </location>
</feature>
<feature type="region of interest" description="Disordered" evidence="1">
    <location>
        <begin position="25"/>
        <end position="44"/>
    </location>
</feature>
<dbReference type="PROSITE" id="PS51257">
    <property type="entry name" value="PROKAR_LIPOPROTEIN"/>
    <property type="match status" value="1"/>
</dbReference>
<evidence type="ECO:0000259" key="3">
    <source>
        <dbReference type="Pfam" id="PF12680"/>
    </source>
</evidence>
<dbReference type="InterPro" id="IPR009959">
    <property type="entry name" value="Cyclase_SnoaL-like"/>
</dbReference>
<dbReference type="GO" id="GO:0030638">
    <property type="term" value="P:polyketide metabolic process"/>
    <property type="evidence" value="ECO:0007669"/>
    <property type="project" value="InterPro"/>
</dbReference>
<feature type="chain" id="PRO_5013045836" evidence="2">
    <location>
        <begin position="25"/>
        <end position="309"/>
    </location>
</feature>
<evidence type="ECO:0000256" key="1">
    <source>
        <dbReference type="SAM" id="MobiDB-lite"/>
    </source>
</evidence>
<dbReference type="SUPFAM" id="SSF54427">
    <property type="entry name" value="NTF2-like"/>
    <property type="match status" value="2"/>
</dbReference>
<dbReference type="Pfam" id="PF12680">
    <property type="entry name" value="SnoaL_2"/>
    <property type="match status" value="2"/>
</dbReference>
<dbReference type="InterPro" id="IPR032710">
    <property type="entry name" value="NTF2-like_dom_sf"/>
</dbReference>
<dbReference type="Proteomes" id="UP000196778">
    <property type="component" value="Unassembled WGS sequence"/>
</dbReference>
<dbReference type="Gene3D" id="3.10.450.50">
    <property type="match status" value="2"/>
</dbReference>
<dbReference type="EMBL" id="FUKR01000073">
    <property type="protein sequence ID" value="SJN41526.1"/>
    <property type="molecule type" value="Genomic_DNA"/>
</dbReference>
<dbReference type="PANTHER" id="PTHR38436">
    <property type="entry name" value="POLYKETIDE CYCLASE SNOAL-LIKE DOMAIN"/>
    <property type="match status" value="1"/>
</dbReference>
<reference evidence="5" key="1">
    <citation type="submission" date="2017-02" db="EMBL/GenBank/DDBJ databases">
        <authorList>
            <person name="Dridi B."/>
        </authorList>
    </citation>
    <scope>NUCLEOTIDE SEQUENCE [LARGE SCALE GENOMIC DNA]</scope>
    <source>
        <strain evidence="5">EB411</strain>
    </source>
</reference>
<name>A0A1R4KB37_9MICO</name>